<dbReference type="CDD" id="cd09274">
    <property type="entry name" value="RNase_HI_RT_Ty3"/>
    <property type="match status" value="1"/>
</dbReference>
<organism evidence="9">
    <name type="scientific">Tanacetum cinerariifolium</name>
    <name type="common">Dalmatian daisy</name>
    <name type="synonym">Chrysanthemum cinerariifolium</name>
    <dbReference type="NCBI Taxonomy" id="118510"/>
    <lineage>
        <taxon>Eukaryota</taxon>
        <taxon>Viridiplantae</taxon>
        <taxon>Streptophyta</taxon>
        <taxon>Embryophyta</taxon>
        <taxon>Tracheophyta</taxon>
        <taxon>Spermatophyta</taxon>
        <taxon>Magnoliopsida</taxon>
        <taxon>eudicotyledons</taxon>
        <taxon>Gunneridae</taxon>
        <taxon>Pentapetalae</taxon>
        <taxon>asterids</taxon>
        <taxon>campanulids</taxon>
        <taxon>Asterales</taxon>
        <taxon>Asteraceae</taxon>
        <taxon>Asteroideae</taxon>
        <taxon>Anthemideae</taxon>
        <taxon>Anthemidinae</taxon>
        <taxon>Tanacetum</taxon>
    </lineage>
</organism>
<evidence type="ECO:0000256" key="1">
    <source>
        <dbReference type="ARBA" id="ARBA00022679"/>
    </source>
</evidence>
<dbReference type="GO" id="GO:0016787">
    <property type="term" value="F:hydrolase activity"/>
    <property type="evidence" value="ECO:0007669"/>
    <property type="project" value="UniProtKB-KW"/>
</dbReference>
<evidence type="ECO:0000256" key="4">
    <source>
        <dbReference type="ARBA" id="ARBA00022759"/>
    </source>
</evidence>
<dbReference type="Pfam" id="PF00078">
    <property type="entry name" value="RVT_1"/>
    <property type="match status" value="1"/>
</dbReference>
<dbReference type="PROSITE" id="PS50878">
    <property type="entry name" value="RT_POL"/>
    <property type="match status" value="1"/>
</dbReference>
<evidence type="ECO:0000256" key="2">
    <source>
        <dbReference type="ARBA" id="ARBA00022695"/>
    </source>
</evidence>
<keyword evidence="3" id="KW-0540">Nuclease</keyword>
<reference evidence="9" key="1">
    <citation type="journal article" date="2019" name="Sci. Rep.">
        <title>Draft genome of Tanacetum cinerariifolium, the natural source of mosquito coil.</title>
        <authorList>
            <person name="Yamashiro T."/>
            <person name="Shiraishi A."/>
            <person name="Satake H."/>
            <person name="Nakayama K."/>
        </authorList>
    </citation>
    <scope>NUCLEOTIDE SEQUENCE</scope>
</reference>
<keyword evidence="7" id="KW-0732">Signal</keyword>
<dbReference type="Gene3D" id="3.30.70.270">
    <property type="match status" value="1"/>
</dbReference>
<dbReference type="Pfam" id="PF17917">
    <property type="entry name" value="RT_RNaseH"/>
    <property type="match status" value="1"/>
</dbReference>
<name>A0A6L2LPV9_TANCI</name>
<protein>
    <submittedName>
        <fullName evidence="9">Putative mitochondrial protein</fullName>
    </submittedName>
</protein>
<feature type="chain" id="PRO_5026662794" evidence="7">
    <location>
        <begin position="24"/>
        <end position="607"/>
    </location>
</feature>
<evidence type="ECO:0000313" key="9">
    <source>
        <dbReference type="EMBL" id="GEU62987.1"/>
    </source>
</evidence>
<dbReference type="InterPro" id="IPR043128">
    <property type="entry name" value="Rev_trsase/Diguanyl_cyclase"/>
</dbReference>
<evidence type="ECO:0000259" key="8">
    <source>
        <dbReference type="PROSITE" id="PS50878"/>
    </source>
</evidence>
<dbReference type="SUPFAM" id="SSF56672">
    <property type="entry name" value="DNA/RNA polymerases"/>
    <property type="match status" value="1"/>
</dbReference>
<dbReference type="CDD" id="cd01647">
    <property type="entry name" value="RT_LTR"/>
    <property type="match status" value="1"/>
</dbReference>
<dbReference type="GO" id="GO:0004519">
    <property type="term" value="F:endonuclease activity"/>
    <property type="evidence" value="ECO:0007669"/>
    <property type="project" value="UniProtKB-KW"/>
</dbReference>
<dbReference type="InterPro" id="IPR041373">
    <property type="entry name" value="RT_RNaseH"/>
</dbReference>
<keyword evidence="4" id="KW-0255">Endonuclease</keyword>
<accession>A0A6L2LPV9</accession>
<dbReference type="EMBL" id="BKCJ010004770">
    <property type="protein sequence ID" value="GEU62987.1"/>
    <property type="molecule type" value="Genomic_DNA"/>
</dbReference>
<evidence type="ECO:0000256" key="5">
    <source>
        <dbReference type="ARBA" id="ARBA00022801"/>
    </source>
</evidence>
<dbReference type="InterPro" id="IPR043502">
    <property type="entry name" value="DNA/RNA_pol_sf"/>
</dbReference>
<comment type="caution">
    <text evidence="9">The sequence shown here is derived from an EMBL/GenBank/DDBJ whole genome shotgun (WGS) entry which is preliminary data.</text>
</comment>
<dbReference type="PANTHER" id="PTHR24559">
    <property type="entry name" value="TRANSPOSON TY3-I GAG-POL POLYPROTEIN"/>
    <property type="match status" value="1"/>
</dbReference>
<sequence length="607" mass="69631">MKWGVCGVMVVSKVLAWFQCIHAKGTPLFLIVTQTVLKELQKVVDQYDDVFALPKELPPQISYDNRIPLLEGTQPVNIRPYRHPPTQKDATEAMVKELLEAGVIKASNSLFASPIIMVKKKDNTWRMCVDYMQLNKNTVKDKFLITIIKELTDKLHGVAVFSKLDSRSGYHQIRMCEEDIAKTTFKTHQRDYEALVMPFGLTNAPSTFQALMNEVFKAFLRKFTLVFFDDILVYSQTMEDHVTHLQLALETIRRHKLCAKLSKCVFGITHVEYLDHVISKEGVSTEPNKKAMVEAPVLGLPDFNEPFVIETDASGVGLGIVLQQKGHPIAYLSKTPSPKHQSLSTYEKELLAVLMELERWRGYLLDKHFILKTDHFSLKYLLDQRITIPTQMKWLPKLMGYDYEVVYKKSSENEATDALSRLRNGNELLSIFVSSITTNLMKRERQTSGGQDANLKRELLKYFHKDSIGGHSRVKRSQKRMKQQADMSRFKREFVIGDMVFLKLQPHRQVTIRMGKQNKLSQKFYGPFKKYTGPPLNEDLIEVQQCNIKGSLLVQPMKLLARKMVRKHNKVVVYGLVQWANGTADDASWEDLEKLVVWKLKGGGGFE</sequence>
<feature type="domain" description="Reverse transcriptase" evidence="8">
    <location>
        <begin position="99"/>
        <end position="278"/>
    </location>
</feature>
<dbReference type="PANTHER" id="PTHR24559:SF450">
    <property type="entry name" value="RNA-DIRECTED DNA POLYMERASE HOMOLOG"/>
    <property type="match status" value="1"/>
</dbReference>
<dbReference type="InterPro" id="IPR000477">
    <property type="entry name" value="RT_dom"/>
</dbReference>
<dbReference type="GO" id="GO:0003964">
    <property type="term" value="F:RNA-directed DNA polymerase activity"/>
    <property type="evidence" value="ECO:0007669"/>
    <property type="project" value="UniProtKB-KW"/>
</dbReference>
<evidence type="ECO:0000256" key="7">
    <source>
        <dbReference type="SAM" id="SignalP"/>
    </source>
</evidence>
<evidence type="ECO:0000256" key="6">
    <source>
        <dbReference type="ARBA" id="ARBA00022918"/>
    </source>
</evidence>
<keyword evidence="6" id="KW-0695">RNA-directed DNA polymerase</keyword>
<keyword evidence="5" id="KW-0378">Hydrolase</keyword>
<gene>
    <name evidence="9" type="ORF">Tci_034965</name>
</gene>
<feature type="signal peptide" evidence="7">
    <location>
        <begin position="1"/>
        <end position="23"/>
    </location>
</feature>
<keyword evidence="2" id="KW-0548">Nucleotidyltransferase</keyword>
<evidence type="ECO:0000256" key="3">
    <source>
        <dbReference type="ARBA" id="ARBA00022722"/>
    </source>
</evidence>
<proteinExistence type="predicted"/>
<dbReference type="Gene3D" id="3.10.10.10">
    <property type="entry name" value="HIV Type 1 Reverse Transcriptase, subunit A, domain 1"/>
    <property type="match status" value="1"/>
</dbReference>
<keyword evidence="1" id="KW-0808">Transferase</keyword>
<dbReference type="InterPro" id="IPR053134">
    <property type="entry name" value="RNA-dir_DNA_polymerase"/>
</dbReference>
<dbReference type="AlphaFoldDB" id="A0A6L2LPV9"/>